<comment type="function">
    <text evidence="1">Broad specificity carboxypetidase that releases amino acids sequentially from the C-terminus, including neutral, aromatic, polar and basic residues.</text>
</comment>
<keyword evidence="1 4" id="KW-0378">Hydrolase</keyword>
<feature type="binding site" evidence="2">
    <location>
        <position position="269"/>
    </location>
    <ligand>
        <name>Zn(2+)</name>
        <dbReference type="ChEBI" id="CHEBI:29105"/>
        <note>catalytic</note>
    </ligand>
</feature>
<sequence>MSQNYHKLCQRFNRLFQLSHAMTFLGWDQAVMMPAGGNQPRANALAELASLRHELLTASDVGEWLDQAARESLSANEQASLREMHRRWRRSSCLPAELIHAKTLAGAKCEHAWRQQRLDNDWNGFLGNFREVVKLSREEAQLRQAASGGECDTPYDALLDLYCRGDSNQFIGQCFDRLKAELPALVQRIIEHQRSRETIQITGTFDVSQQQVLNNKLAAMLGFDFNTGRLDVSTHPFSTGVRGDQRICTRYRDDEFAQSLLATAHETGHASYESGLPEQWNGLPIGESHNMCIHESQSLLFEKQIFLSKAFNQHFTALMHEKLPQTQIWSSEALWRCYTVVEPGYIRVEADEVTYPMHVILRYEIESALINCEMEAEDIPDAWNDKMQSYLGVDTRGNYKDGCMQDIHWTDGSFGYFPSYTIGALNSVQFFHTIKQQNPDWQDRFARGDIQFVRDWLQQHIWQHGCFMEVQDMIQAATGQKTNPEFFLQHIRNRYLNEQY</sequence>
<dbReference type="PIRSF" id="PIRSF006615">
    <property type="entry name" value="Zn_crbxpep_Taq"/>
    <property type="match status" value="1"/>
</dbReference>
<keyword evidence="5" id="KW-1185">Reference proteome</keyword>
<dbReference type="RefSeq" id="WP_044616152.1">
    <property type="nucleotide sequence ID" value="NZ_CP007142.1"/>
</dbReference>
<dbReference type="InterPro" id="IPR001333">
    <property type="entry name" value="Peptidase_M32_Taq"/>
</dbReference>
<keyword evidence="1 4" id="KW-0121">Carboxypeptidase</keyword>
<dbReference type="PRINTS" id="PR00998">
    <property type="entry name" value="CRBOXYPTASET"/>
</dbReference>
<protein>
    <recommendedName>
        <fullName evidence="1">Metal-dependent carboxypeptidase</fullName>
        <ecNumber evidence="1">3.4.17.19</ecNumber>
    </recommendedName>
</protein>
<dbReference type="CDD" id="cd06460">
    <property type="entry name" value="M32_Taq"/>
    <property type="match status" value="1"/>
</dbReference>
<evidence type="ECO:0000313" key="5">
    <source>
        <dbReference type="Proteomes" id="UP000032266"/>
    </source>
</evidence>
<keyword evidence="1" id="KW-0482">Metalloprotease</keyword>
<evidence type="ECO:0000313" key="4">
    <source>
        <dbReference type="EMBL" id="AJQ93317.1"/>
    </source>
</evidence>
<dbReference type="GO" id="GO:0046872">
    <property type="term" value="F:metal ion binding"/>
    <property type="evidence" value="ECO:0007669"/>
    <property type="project" value="UniProtKB-KW"/>
</dbReference>
<dbReference type="HOGENOM" id="CLU_032916_1_0_6"/>
<dbReference type="GO" id="GO:0004181">
    <property type="term" value="F:metallocarboxypeptidase activity"/>
    <property type="evidence" value="ECO:0007669"/>
    <property type="project" value="UniProtKB-UniRule"/>
</dbReference>
<evidence type="ECO:0000256" key="3">
    <source>
        <dbReference type="PIRSR" id="PIRSR006615-2"/>
    </source>
</evidence>
<name>A0A0C5VFJ3_9GAMM</name>
<keyword evidence="1 2" id="KW-0479">Metal-binding</keyword>
<dbReference type="PROSITE" id="PS52034">
    <property type="entry name" value="PEPTIDASE_M32"/>
    <property type="match status" value="1"/>
</dbReference>
<feature type="active site" description="Proton donor/acceptor" evidence="3">
    <location>
        <position position="266"/>
    </location>
</feature>
<evidence type="ECO:0000256" key="1">
    <source>
        <dbReference type="PIRNR" id="PIRNR006615"/>
    </source>
</evidence>
<dbReference type="Proteomes" id="UP000032266">
    <property type="component" value="Chromosome"/>
</dbReference>
<comment type="catalytic activity">
    <reaction evidence="1">
        <text>Release of a C-terminal amino acid with broad specificity, except for -Pro.</text>
        <dbReference type="EC" id="3.4.17.19"/>
    </reaction>
</comment>
<dbReference type="EC" id="3.4.17.19" evidence="1"/>
<comment type="cofactor">
    <cofactor evidence="2">
        <name>Zn(2+)</name>
        <dbReference type="ChEBI" id="CHEBI:29105"/>
    </cofactor>
    <text evidence="2">Binds 1 zinc ion per subunit.</text>
</comment>
<dbReference type="PATRIC" id="fig|1445510.3.peg.1237"/>
<dbReference type="PANTHER" id="PTHR34217:SF1">
    <property type="entry name" value="CARBOXYPEPTIDASE 1"/>
    <property type="match status" value="1"/>
</dbReference>
<dbReference type="KEGG" id="gsn:YC6258_01269"/>
<organism evidence="4 5">
    <name type="scientific">Gynuella sunshinyii YC6258</name>
    <dbReference type="NCBI Taxonomy" id="1445510"/>
    <lineage>
        <taxon>Bacteria</taxon>
        <taxon>Pseudomonadati</taxon>
        <taxon>Pseudomonadota</taxon>
        <taxon>Gammaproteobacteria</taxon>
        <taxon>Oceanospirillales</taxon>
        <taxon>Saccharospirillaceae</taxon>
        <taxon>Gynuella</taxon>
    </lineage>
</organism>
<feature type="binding site" evidence="2">
    <location>
        <position position="265"/>
    </location>
    <ligand>
        <name>Zn(2+)</name>
        <dbReference type="ChEBI" id="CHEBI:29105"/>
        <note>catalytic</note>
    </ligand>
</feature>
<proteinExistence type="inferred from homology"/>
<accession>A0A0C5VFJ3</accession>
<keyword evidence="2" id="KW-0862">Zinc</keyword>
<feature type="binding site" evidence="2">
    <location>
        <position position="295"/>
    </location>
    <ligand>
        <name>Zn(2+)</name>
        <dbReference type="ChEBI" id="CHEBI:29105"/>
        <note>catalytic</note>
    </ligand>
</feature>
<comment type="similarity">
    <text evidence="1">Belongs to the peptidase M32 family.</text>
</comment>
<evidence type="ECO:0000256" key="2">
    <source>
        <dbReference type="PIRSR" id="PIRSR006615-1"/>
    </source>
</evidence>
<dbReference type="SUPFAM" id="SSF55486">
    <property type="entry name" value="Metalloproteases ('zincins'), catalytic domain"/>
    <property type="match status" value="1"/>
</dbReference>
<dbReference type="PANTHER" id="PTHR34217">
    <property type="entry name" value="METAL-DEPENDENT CARBOXYPEPTIDASE"/>
    <property type="match status" value="1"/>
</dbReference>
<dbReference type="OrthoDB" id="9772308at2"/>
<dbReference type="GO" id="GO:0006508">
    <property type="term" value="P:proteolysis"/>
    <property type="evidence" value="ECO:0007669"/>
    <property type="project" value="UniProtKB-UniRule"/>
</dbReference>
<reference evidence="4 5" key="1">
    <citation type="submission" date="2014-01" db="EMBL/GenBank/DDBJ databases">
        <title>Full genme sequencing of cellulolytic bacterium Gynuella sunshinyii YC6258T gen. nov., sp. nov.</title>
        <authorList>
            <person name="Khan H."/>
            <person name="Chung E.J."/>
            <person name="Chung Y.R."/>
        </authorList>
    </citation>
    <scope>NUCLEOTIDE SEQUENCE [LARGE SCALE GENOMIC DNA]</scope>
    <source>
        <strain evidence="4 5">YC6258</strain>
    </source>
</reference>
<dbReference type="EMBL" id="CP007142">
    <property type="protein sequence ID" value="AJQ93317.1"/>
    <property type="molecule type" value="Genomic_DNA"/>
</dbReference>
<keyword evidence="1" id="KW-0645">Protease</keyword>
<dbReference type="Gene3D" id="1.10.1370.30">
    <property type="match status" value="1"/>
</dbReference>
<gene>
    <name evidence="4" type="ORF">YC6258_01269</name>
</gene>
<dbReference type="AlphaFoldDB" id="A0A0C5VFJ3"/>
<dbReference type="Pfam" id="PF02074">
    <property type="entry name" value="Peptidase_M32"/>
    <property type="match status" value="1"/>
</dbReference>